<evidence type="ECO:0000313" key="13">
    <source>
        <dbReference type="EMBL" id="EEA19308.1"/>
    </source>
</evidence>
<evidence type="ECO:0000256" key="4">
    <source>
        <dbReference type="ARBA" id="ARBA00022679"/>
    </source>
</evidence>
<keyword evidence="14" id="KW-1185">Reference proteome</keyword>
<dbReference type="GO" id="GO:0016491">
    <property type="term" value="F:oxidoreductase activity"/>
    <property type="evidence" value="ECO:0007669"/>
    <property type="project" value="UniProtKB-KW"/>
</dbReference>
<dbReference type="Pfam" id="PF00109">
    <property type="entry name" value="ketoacyl-synt"/>
    <property type="match status" value="1"/>
</dbReference>
<dbReference type="SMART" id="SM00826">
    <property type="entry name" value="PKS_DH"/>
    <property type="match status" value="1"/>
</dbReference>
<dbReference type="GO" id="GO:1901336">
    <property type="term" value="P:lactone biosynthetic process"/>
    <property type="evidence" value="ECO:0007669"/>
    <property type="project" value="UniProtKB-ARBA"/>
</dbReference>
<dbReference type="SUPFAM" id="SSF51735">
    <property type="entry name" value="NAD(P)-binding Rossmann-fold domains"/>
    <property type="match status" value="2"/>
</dbReference>
<dbReference type="PROSITE" id="PS50075">
    <property type="entry name" value="CARRIER"/>
    <property type="match status" value="1"/>
</dbReference>
<dbReference type="Gene3D" id="3.40.366.10">
    <property type="entry name" value="Malonyl-Coenzyme A Acyl Carrier Protein, domain 2"/>
    <property type="match status" value="1"/>
</dbReference>
<dbReference type="Gene3D" id="1.10.1200.10">
    <property type="entry name" value="ACP-like"/>
    <property type="match status" value="1"/>
</dbReference>
<feature type="active site" description="Proton acceptor; for dehydratase activity" evidence="9">
    <location>
        <position position="991"/>
    </location>
</feature>
<dbReference type="Proteomes" id="UP000001294">
    <property type="component" value="Unassembled WGS sequence"/>
</dbReference>
<dbReference type="Gene3D" id="3.30.70.3290">
    <property type="match status" value="1"/>
</dbReference>
<dbReference type="CDD" id="cd05195">
    <property type="entry name" value="enoyl_red"/>
    <property type="match status" value="1"/>
</dbReference>
<dbReference type="VEuPathDB" id="FungiDB:PMAA_001080"/>
<dbReference type="InterPro" id="IPR016036">
    <property type="entry name" value="Malonyl_transacylase_ACP-bd"/>
</dbReference>
<dbReference type="InterPro" id="IPR014031">
    <property type="entry name" value="Ketoacyl_synth_C"/>
</dbReference>
<dbReference type="PROSITE" id="PS52019">
    <property type="entry name" value="PKS_MFAS_DH"/>
    <property type="match status" value="1"/>
</dbReference>
<dbReference type="PANTHER" id="PTHR43775">
    <property type="entry name" value="FATTY ACID SYNTHASE"/>
    <property type="match status" value="1"/>
</dbReference>
<dbReference type="GO" id="GO:0004315">
    <property type="term" value="F:3-oxoacyl-[acyl-carrier-protein] synthase activity"/>
    <property type="evidence" value="ECO:0007669"/>
    <property type="project" value="InterPro"/>
</dbReference>
<keyword evidence="2" id="KW-0596">Phosphopantetheine</keyword>
<dbReference type="InterPro" id="IPR020841">
    <property type="entry name" value="PKS_Beta-ketoAc_synthase_dom"/>
</dbReference>
<dbReference type="InterPro" id="IPR042104">
    <property type="entry name" value="PKS_dehydratase_sf"/>
</dbReference>
<dbReference type="EMBL" id="DS995905">
    <property type="protein sequence ID" value="EEA19308.1"/>
    <property type="molecule type" value="Genomic_DNA"/>
</dbReference>
<dbReference type="CDD" id="cd02440">
    <property type="entry name" value="AdoMet_MTases"/>
    <property type="match status" value="1"/>
</dbReference>
<evidence type="ECO:0000256" key="5">
    <source>
        <dbReference type="ARBA" id="ARBA00022857"/>
    </source>
</evidence>
<dbReference type="SMART" id="SM00827">
    <property type="entry name" value="PKS_AT"/>
    <property type="match status" value="1"/>
</dbReference>
<dbReference type="GO" id="GO:0030639">
    <property type="term" value="P:polyketide biosynthetic process"/>
    <property type="evidence" value="ECO:0007669"/>
    <property type="project" value="UniProtKB-ARBA"/>
</dbReference>
<dbReference type="Pfam" id="PF08659">
    <property type="entry name" value="KR"/>
    <property type="match status" value="1"/>
</dbReference>
<dbReference type="Pfam" id="PF08242">
    <property type="entry name" value="Methyltransf_12"/>
    <property type="match status" value="1"/>
</dbReference>
<dbReference type="SUPFAM" id="SSF53901">
    <property type="entry name" value="Thiolase-like"/>
    <property type="match status" value="1"/>
</dbReference>
<feature type="region of interest" description="N-terminal hotdog fold" evidence="9">
    <location>
        <begin position="959"/>
        <end position="1097"/>
    </location>
</feature>
<dbReference type="SMART" id="SM00823">
    <property type="entry name" value="PKS_PP"/>
    <property type="match status" value="1"/>
</dbReference>
<dbReference type="PROSITE" id="PS00606">
    <property type="entry name" value="KS3_1"/>
    <property type="match status" value="1"/>
</dbReference>
<evidence type="ECO:0000256" key="7">
    <source>
        <dbReference type="ARBA" id="ARBA00023268"/>
    </source>
</evidence>
<dbReference type="InterPro" id="IPR013968">
    <property type="entry name" value="PKS_KR"/>
</dbReference>
<keyword evidence="3" id="KW-0597">Phosphoprotein</keyword>
<dbReference type="Pfam" id="PF23297">
    <property type="entry name" value="ACP_SdgA_C"/>
    <property type="match status" value="1"/>
</dbReference>
<dbReference type="CDD" id="cd00833">
    <property type="entry name" value="PKS"/>
    <property type="match status" value="1"/>
</dbReference>
<evidence type="ECO:0000256" key="8">
    <source>
        <dbReference type="ARBA" id="ARBA00023315"/>
    </source>
</evidence>
<dbReference type="InterPro" id="IPR016039">
    <property type="entry name" value="Thiolase-like"/>
</dbReference>
<dbReference type="GO" id="GO:0006633">
    <property type="term" value="P:fatty acid biosynthetic process"/>
    <property type="evidence" value="ECO:0007669"/>
    <property type="project" value="InterPro"/>
</dbReference>
<dbReference type="InterPro" id="IPR006162">
    <property type="entry name" value="Ppantetheine_attach_site"/>
</dbReference>
<dbReference type="SUPFAM" id="SSF52151">
    <property type="entry name" value="FabD/lysophospholipase-like"/>
    <property type="match status" value="1"/>
</dbReference>
<dbReference type="InterPro" id="IPR029063">
    <property type="entry name" value="SAM-dependent_MTases_sf"/>
</dbReference>
<dbReference type="SMART" id="SM00825">
    <property type="entry name" value="PKS_KS"/>
    <property type="match status" value="1"/>
</dbReference>
<organism evidence="13 14">
    <name type="scientific">Talaromyces marneffei (strain ATCC 18224 / CBS 334.59 / QM 7333)</name>
    <name type="common">Penicillium marneffei</name>
    <dbReference type="NCBI Taxonomy" id="441960"/>
    <lineage>
        <taxon>Eukaryota</taxon>
        <taxon>Fungi</taxon>
        <taxon>Dikarya</taxon>
        <taxon>Ascomycota</taxon>
        <taxon>Pezizomycotina</taxon>
        <taxon>Eurotiomycetes</taxon>
        <taxon>Eurotiomycetidae</taxon>
        <taxon>Eurotiales</taxon>
        <taxon>Trichocomaceae</taxon>
        <taxon>Talaromyces</taxon>
        <taxon>Talaromyces sect. Talaromyces</taxon>
    </lineage>
</organism>
<keyword evidence="6" id="KW-0560">Oxidoreductase</keyword>
<dbReference type="Pfam" id="PF14765">
    <property type="entry name" value="PS-DH"/>
    <property type="match status" value="1"/>
</dbReference>
<evidence type="ECO:0000259" key="10">
    <source>
        <dbReference type="PROSITE" id="PS50075"/>
    </source>
</evidence>
<dbReference type="InterPro" id="IPR001227">
    <property type="entry name" value="Ac_transferase_dom_sf"/>
</dbReference>
<dbReference type="PANTHER" id="PTHR43775:SF29">
    <property type="entry name" value="ASPERFURANONE POLYKETIDE SYNTHASE AFOG-RELATED"/>
    <property type="match status" value="1"/>
</dbReference>
<dbReference type="SUPFAM" id="SSF50129">
    <property type="entry name" value="GroES-like"/>
    <property type="match status" value="1"/>
</dbReference>
<name>B6QSC3_TALMQ</name>
<dbReference type="Pfam" id="PF00698">
    <property type="entry name" value="Acyl_transf_1"/>
    <property type="match status" value="1"/>
</dbReference>
<dbReference type="InterPro" id="IPR013217">
    <property type="entry name" value="Methyltransf_12"/>
</dbReference>
<dbReference type="SUPFAM" id="SSF53335">
    <property type="entry name" value="S-adenosyl-L-methionine-dependent methyltransferases"/>
    <property type="match status" value="1"/>
</dbReference>
<dbReference type="Gene3D" id="3.40.50.720">
    <property type="entry name" value="NAD(P)-binding Rossmann-like Domain"/>
    <property type="match status" value="2"/>
</dbReference>
<dbReference type="PROSITE" id="PS00012">
    <property type="entry name" value="PHOSPHOPANTETHEINE"/>
    <property type="match status" value="1"/>
</dbReference>
<dbReference type="InterPro" id="IPR011032">
    <property type="entry name" value="GroES-like_sf"/>
</dbReference>
<dbReference type="OrthoDB" id="329835at2759"/>
<dbReference type="Pfam" id="PF02801">
    <property type="entry name" value="Ketoacyl-synt_C"/>
    <property type="match status" value="1"/>
</dbReference>
<keyword evidence="8" id="KW-0012">Acyltransferase</keyword>
<protein>
    <submittedName>
        <fullName evidence="13">Polyketide synthase, putative</fullName>
    </submittedName>
</protein>
<dbReference type="InterPro" id="IPR049900">
    <property type="entry name" value="PKS_mFAS_DH"/>
</dbReference>
<dbReference type="Pfam" id="PF16197">
    <property type="entry name" value="KAsynt_C_assoc"/>
    <property type="match status" value="1"/>
</dbReference>
<evidence type="ECO:0000259" key="12">
    <source>
        <dbReference type="PROSITE" id="PS52019"/>
    </source>
</evidence>
<dbReference type="InterPro" id="IPR020807">
    <property type="entry name" value="PKS_DH"/>
</dbReference>
<keyword evidence="4" id="KW-0808">Transferase</keyword>
<keyword evidence="7" id="KW-0511">Multifunctional enzyme</keyword>
<feature type="domain" description="Ketosynthase family 3 (KS3)" evidence="11">
    <location>
        <begin position="32"/>
        <end position="454"/>
    </location>
</feature>
<evidence type="ECO:0000256" key="9">
    <source>
        <dbReference type="PROSITE-ProRule" id="PRU01363"/>
    </source>
</evidence>
<dbReference type="Gene3D" id="3.40.50.150">
    <property type="entry name" value="Vaccinia Virus protein VP39"/>
    <property type="match status" value="1"/>
</dbReference>
<comment type="pathway">
    <text evidence="1">Secondary metabolite biosynthesis.</text>
</comment>
<dbReference type="InterPro" id="IPR049551">
    <property type="entry name" value="PKS_DH_C"/>
</dbReference>
<dbReference type="InterPro" id="IPR049552">
    <property type="entry name" value="PKS_DH_N"/>
</dbReference>
<dbReference type="GO" id="GO:0031177">
    <property type="term" value="F:phosphopantetheine binding"/>
    <property type="evidence" value="ECO:0007669"/>
    <property type="project" value="InterPro"/>
</dbReference>
<dbReference type="InterPro" id="IPR057326">
    <property type="entry name" value="KR_dom"/>
</dbReference>
<dbReference type="Pfam" id="PF13602">
    <property type="entry name" value="ADH_zinc_N_2"/>
    <property type="match status" value="1"/>
</dbReference>
<dbReference type="SMART" id="SM00822">
    <property type="entry name" value="PKS_KR"/>
    <property type="match status" value="1"/>
</dbReference>
<dbReference type="Gene3D" id="3.90.180.10">
    <property type="entry name" value="Medium-chain alcohol dehydrogenases, catalytic domain"/>
    <property type="match status" value="1"/>
</dbReference>
<dbReference type="InterPro" id="IPR009081">
    <property type="entry name" value="PP-bd_ACP"/>
</dbReference>
<feature type="domain" description="PKS/mFAS DH" evidence="12">
    <location>
        <begin position="959"/>
        <end position="1264"/>
    </location>
</feature>
<dbReference type="InterPro" id="IPR036291">
    <property type="entry name" value="NAD(P)-bd_dom_sf"/>
</dbReference>
<dbReference type="HOGENOM" id="CLU_000022_31_0_1"/>
<dbReference type="GO" id="GO:0004312">
    <property type="term" value="F:fatty acid synthase activity"/>
    <property type="evidence" value="ECO:0007669"/>
    <property type="project" value="TreeGrafter"/>
</dbReference>
<proteinExistence type="predicted"/>
<dbReference type="InterPro" id="IPR032821">
    <property type="entry name" value="PKS_assoc"/>
</dbReference>
<dbReference type="SUPFAM" id="SSF55048">
    <property type="entry name" value="Probable ACP-binding domain of malonyl-CoA ACP transacylase"/>
    <property type="match status" value="1"/>
</dbReference>
<accession>B6QSC3</accession>
<dbReference type="InterPro" id="IPR050091">
    <property type="entry name" value="PKS_NRPS_Biosynth_Enz"/>
</dbReference>
<evidence type="ECO:0000259" key="11">
    <source>
        <dbReference type="PROSITE" id="PS52004"/>
    </source>
</evidence>
<dbReference type="SMART" id="SM00829">
    <property type="entry name" value="PKS_ER"/>
    <property type="match status" value="1"/>
</dbReference>
<feature type="region of interest" description="C-terminal hotdog fold" evidence="9">
    <location>
        <begin position="1116"/>
        <end position="1264"/>
    </location>
</feature>
<dbReference type="InterPro" id="IPR014043">
    <property type="entry name" value="Acyl_transferase_dom"/>
</dbReference>
<keyword evidence="5" id="KW-0521">NADP</keyword>
<dbReference type="Gene3D" id="3.10.129.110">
    <property type="entry name" value="Polyketide synthase dehydratase"/>
    <property type="match status" value="1"/>
</dbReference>
<dbReference type="InterPro" id="IPR020806">
    <property type="entry name" value="PKS_PP-bd"/>
</dbReference>
<dbReference type="PhylomeDB" id="B6QSC3"/>
<dbReference type="InterPro" id="IPR056501">
    <property type="entry name" value="NAD-bd_HRPKS_sdrA"/>
</dbReference>
<dbReference type="STRING" id="441960.B6QSC3"/>
<dbReference type="Pfam" id="PF23114">
    <property type="entry name" value="NAD-bd_HRPKS_sdrA"/>
    <property type="match status" value="1"/>
</dbReference>
<evidence type="ECO:0000256" key="6">
    <source>
        <dbReference type="ARBA" id="ARBA00023002"/>
    </source>
</evidence>
<feature type="active site" description="Proton donor; for dehydratase activity" evidence="9">
    <location>
        <position position="1177"/>
    </location>
</feature>
<dbReference type="PROSITE" id="PS52004">
    <property type="entry name" value="KS3_2"/>
    <property type="match status" value="1"/>
</dbReference>
<dbReference type="Gene3D" id="3.40.47.10">
    <property type="match status" value="1"/>
</dbReference>
<dbReference type="Pfam" id="PF21089">
    <property type="entry name" value="PKS_DH_N"/>
    <property type="match status" value="1"/>
</dbReference>
<dbReference type="InterPro" id="IPR018201">
    <property type="entry name" value="Ketoacyl_synth_AS"/>
</dbReference>
<dbReference type="InterPro" id="IPR014030">
    <property type="entry name" value="Ketoacyl_synth_N"/>
</dbReference>
<dbReference type="SUPFAM" id="SSF47336">
    <property type="entry name" value="ACP-like"/>
    <property type="match status" value="1"/>
</dbReference>
<reference evidence="14" key="1">
    <citation type="journal article" date="2015" name="Genome Announc.">
        <title>Genome sequence of the AIDS-associated pathogen Penicillium marneffei (ATCC18224) and its near taxonomic relative Talaromyces stipitatus (ATCC10500).</title>
        <authorList>
            <person name="Nierman W.C."/>
            <person name="Fedorova-Abrams N.D."/>
            <person name="Andrianopoulos A."/>
        </authorList>
    </citation>
    <scope>NUCLEOTIDE SEQUENCE [LARGE SCALE GENOMIC DNA]</scope>
    <source>
        <strain evidence="14">ATCC 18224 / CBS 334.59 / QM 7333</strain>
    </source>
</reference>
<gene>
    <name evidence="13" type="ORF">PMAA_001080</name>
</gene>
<dbReference type="FunFam" id="3.40.50.720:FF:000209">
    <property type="entry name" value="Polyketide synthase Pks12"/>
    <property type="match status" value="1"/>
</dbReference>
<feature type="domain" description="Carrier" evidence="10">
    <location>
        <begin position="2442"/>
        <end position="2519"/>
    </location>
</feature>
<evidence type="ECO:0000313" key="14">
    <source>
        <dbReference type="Proteomes" id="UP000001294"/>
    </source>
</evidence>
<dbReference type="InterPro" id="IPR036736">
    <property type="entry name" value="ACP-like_sf"/>
</dbReference>
<sequence>MGDVGSSEPSEWTQVNGSHTSDEVYASESGTVEPIAIVGVGCRLPGGASSPSKLWDLLAAGKSAWGPFPANRFSHTGFHSPSGLKNGTTNTNGGHFLEEDIAAFDAAFFGIRPMEATAIDPQQRLLLEVAYEAFENAGITSEQLWGSNTGVYVGQWTSDYNEVLSRDTNFPAFYQTTGTGPAISSNRLSYYYNTKGPSFTVDTGCSASMVALHSAVQSLRTGETDRSFVAGVNLTLDPQRYTYQSQLKMFSNEGKSFPFDERANGYGRGEGCTGVVIQTLSSALKEGKPIRAIIRNSVLNQDGRTPGISVPSGLAQSAAIRKAYAQAGINLLDVDYVEAHGTGTKVGDPIEAKAIAEALSCQREMDNPLLIGSVKGNVGHLESAAGLTGMLKSILMLEKGFVPPQVNFERANTTIPLKQLKLRIPLQLERRDLRRISVNCFGYGGTNAHVILDSVDSFFAPPSPLAGRITASSKSQKLVRNRIFVLSAETEKSAQGSAQRMVEYLKTKASEYAESEGWLDNLAYTLGRRSVFGHRAGVVASRIEELITQLDDLSKTPIPRRDTKGQRRVGFVFSGQGAQYAGMGSELLGKWPSFTRSINRAGQQLKEIGCSWDLTTELLKSAETTRVDEPEVAQPLSTAIQLALADSLAELGILPSFVAGHSSGEIGAAYCAKAISFEDAMTVSYHRGRLASVLRKRVSDCPGGMLAVGESPEAVAEKIKEIGDAQKRLRIACFNSPSSVTVSGDDDAIELLQEVLGDADIFNRKLRTGGAAYHSHQMNLIESEYRAALEGIEGGKTDSSVVMISSLTSEEVGDTIIDRDYWVQNLVSPVQFTEATKKMCQFKSGHKRLDVLLELGPHFQLGGPISQTLRTLRGDAAKIPYTGTLKRGTNAETTIFSALRTLFLEGFPVKLDLANNGFDATTINKLLTDVPAYAFDHSRTFWHESRISKAYRNRKSIPHDLLGTMGGDYNSVEPRWRKFIRLDELPWLRGHIVQGQIVFPAAGYLALAIQAMKEHTFAESPEASIKNYNIRNVSFGQALVLSEGVEDLEINFSLRPQVHSARKSSKNWSEFRVFTVNADNAWTEHCRGLINADLTSEGDLDKIISTEDQKLHAQLIQSGRDINPKKLYFLAKDLGLDWASPFDNVIDVKTTQGSAIATVKPSDEDASPYLIHPAVLDACLFHSLYAVLIFEDNFKETVVPTFIKKMTISGNIDMSTKNLTCYAHRTTGQLTYDIGIFDNETQPGKVILQASTVTATRLPGLVPVAGNSRDFIHSIEWATYMRNVTKDQVDAKFKQGLENQGSVVHRNQRLDALATSYLQQALKEVSPEEVPEGHLKYWYAWMQTHATDTFNAAALVEAMTDETIGGQALRRLGPHFPDILRGNAHPLTFVREDNLLEKIYLEERCIRCYDQIAAYCAQYGRQTPDMKVLEIGAGTASVTLPLLQRLKPDDRVLASRYDFTDISAGFFPAAKERLVDFEDIVNYQVLNAENDPVEQGFTPNSYDIIIACNVIHATSRIETVLNNVRSLLKPGGKFILMEITMNQLYYNLFYGTFSGWWSGYDEGRTMSPLLEIPQWEEKLRKTGFEQTSPMFNDYERKDGGTISVFVAHANETHESEATTSAVEVVGLKSGDQATARLANKLKESMPNDDIISSDLETPYEGDTVSVLLPEVCDILAGSIQDNQWDALKERITLSKAALFITQERTAESTRPDGALISGFLRSLRMEHNEIRLISLEISAKSTPDSVVDVIADVLRSPSFDLDAVAGDVESEYRERDGQLYVPRVVAQRAMSKFIHDSLGKSEPEESSFLGHDRVLTAELAIPGLLETIRWKDDPEAVGPLDPDHIKIGLGAASINFKDVLIASGQLEGINQMQNDCAGTVIEVGANMRDRFKPGDRVCALYSRSYTNYPIVHGDCCHVIPDSLTIEEAASLPIVWITVYYSIVDMGKLKKGERVLIHSGAGAVGQAAIMLAKYLGAEIFVTVGSDTKKEFLIQKFGIPEDHFFSSRNTSFYEGIMKMTGGRGVDVVLNSLSGEMFRESTNIVAPFGRFVEIGRKDLMDDALMPMEFLLKNVTFAYVDMALVIAKAKTLAQRVLHDVIELINAGAIGPVSIMVMPISNLEDAFRLIQAGKHIGKIILTVEEDQQVKIIPPRPKSAKLKSDATYIVVGGLGGLGKRIVLWMAERGAKNIVTFSRSGTMNEQALSLMESAKKLGTIVHVKKCDVGDENQLKQVVAELKDNLPPIRGIVQSAMILEDSVFDEMTYQQWSGAVNPKVKGTWNLHNALPSSLDFFVMLSSAVALGGNVGQSNYSAACAFQDALAHYRNSHGLPTHSINVGAIVEIGYVSENPEVAASLRRQGMGTTSVFEFLAHLDQVISNPFASQSGLCQTSIGLTPSGDELGLGESVWMEDMKFVHVRRQGASQVQVAGATSDVIAELRSASTSEDAVEVICQAILVQLSKVTALPVERLNPDESLDAYGVDSLVAVELRNWIGAYLQANVPLLVLRGTGSIQELAEIVTKESRLVEDSLKPKTVSKE</sequence>
<evidence type="ECO:0000256" key="3">
    <source>
        <dbReference type="ARBA" id="ARBA00022553"/>
    </source>
</evidence>
<dbReference type="InterPro" id="IPR020843">
    <property type="entry name" value="ER"/>
</dbReference>
<dbReference type="InterPro" id="IPR016035">
    <property type="entry name" value="Acyl_Trfase/lysoPLipase"/>
</dbReference>
<evidence type="ECO:0000256" key="1">
    <source>
        <dbReference type="ARBA" id="ARBA00005179"/>
    </source>
</evidence>
<evidence type="ECO:0000256" key="2">
    <source>
        <dbReference type="ARBA" id="ARBA00022450"/>
    </source>
</evidence>